<protein>
    <submittedName>
        <fullName evidence="1">Uncharacterized protein</fullName>
    </submittedName>
</protein>
<keyword evidence="2" id="KW-1185">Reference proteome</keyword>
<evidence type="ECO:0000313" key="1">
    <source>
        <dbReference type="EMBL" id="CAK0890264.1"/>
    </source>
</evidence>
<name>A0ABN9WYB3_9DINO</name>
<gene>
    <name evidence="1" type="ORF">PCOR1329_LOCUS70545</name>
</gene>
<evidence type="ECO:0000313" key="2">
    <source>
        <dbReference type="Proteomes" id="UP001189429"/>
    </source>
</evidence>
<sequence length="102" mass="11336">MRCGSVWPSPSTISRARLCLDVAWMLRVSDVHTSAVQHNGALFPVFDSSPQGGRNWCLMEHSHLRSDRLECMRASSCTANGPVGRLRHIARRLGRADATISY</sequence>
<accession>A0ABN9WYB3</accession>
<reference evidence="1" key="1">
    <citation type="submission" date="2023-10" db="EMBL/GenBank/DDBJ databases">
        <authorList>
            <person name="Chen Y."/>
            <person name="Shah S."/>
            <person name="Dougan E. K."/>
            <person name="Thang M."/>
            <person name="Chan C."/>
        </authorList>
    </citation>
    <scope>NUCLEOTIDE SEQUENCE [LARGE SCALE GENOMIC DNA]</scope>
</reference>
<comment type="caution">
    <text evidence="1">The sequence shown here is derived from an EMBL/GenBank/DDBJ whole genome shotgun (WGS) entry which is preliminary data.</text>
</comment>
<organism evidence="1 2">
    <name type="scientific">Prorocentrum cordatum</name>
    <dbReference type="NCBI Taxonomy" id="2364126"/>
    <lineage>
        <taxon>Eukaryota</taxon>
        <taxon>Sar</taxon>
        <taxon>Alveolata</taxon>
        <taxon>Dinophyceae</taxon>
        <taxon>Prorocentrales</taxon>
        <taxon>Prorocentraceae</taxon>
        <taxon>Prorocentrum</taxon>
    </lineage>
</organism>
<dbReference type="Proteomes" id="UP001189429">
    <property type="component" value="Unassembled WGS sequence"/>
</dbReference>
<proteinExistence type="predicted"/>
<dbReference type="EMBL" id="CAUYUJ010019326">
    <property type="protein sequence ID" value="CAK0890264.1"/>
    <property type="molecule type" value="Genomic_DNA"/>
</dbReference>